<dbReference type="Gene3D" id="3.30.1330.40">
    <property type="entry name" value="RutC-like"/>
    <property type="match status" value="1"/>
</dbReference>
<dbReference type="AlphaFoldDB" id="A0A1W1UMW6"/>
<dbReference type="InterPro" id="IPR006056">
    <property type="entry name" value="RidA"/>
</dbReference>
<dbReference type="GO" id="GO:0005829">
    <property type="term" value="C:cytosol"/>
    <property type="evidence" value="ECO:0007669"/>
    <property type="project" value="TreeGrafter"/>
</dbReference>
<dbReference type="STRING" id="645990.SAMN00120144_2169"/>
<evidence type="ECO:0000313" key="3">
    <source>
        <dbReference type="Proteomes" id="UP000192266"/>
    </source>
</evidence>
<dbReference type="NCBIfam" id="TIGR00004">
    <property type="entry name" value="Rid family detoxifying hydrolase"/>
    <property type="match status" value="1"/>
</dbReference>
<accession>A0A1W1UMW6</accession>
<reference evidence="2 3" key="1">
    <citation type="submission" date="2017-04" db="EMBL/GenBank/DDBJ databases">
        <authorList>
            <person name="Afonso C.L."/>
            <person name="Miller P.J."/>
            <person name="Scott M.A."/>
            <person name="Spackman E."/>
            <person name="Goraichik I."/>
            <person name="Dimitrov K.M."/>
            <person name="Suarez D.L."/>
            <person name="Swayne D.E."/>
        </authorList>
    </citation>
    <scope>NUCLEOTIDE SEQUENCE [LARGE SCALE GENOMIC DNA]</scope>
    <source>
        <strain evidence="2 3">DSM 11622</strain>
    </source>
</reference>
<dbReference type="CDD" id="cd00448">
    <property type="entry name" value="YjgF_YER057c_UK114_family"/>
    <property type="match status" value="1"/>
</dbReference>
<dbReference type="InterPro" id="IPR035959">
    <property type="entry name" value="RutC-like_sf"/>
</dbReference>
<protein>
    <submittedName>
        <fullName evidence="2">Endoribonuclease L-PSP</fullName>
    </submittedName>
</protein>
<dbReference type="EMBL" id="FWWW01000036">
    <property type="protein sequence ID" value="SMB82329.1"/>
    <property type="molecule type" value="Genomic_DNA"/>
</dbReference>
<dbReference type="Pfam" id="PF01042">
    <property type="entry name" value="Ribonuc_L-PSP"/>
    <property type="match status" value="1"/>
</dbReference>
<dbReference type="OrthoDB" id="9803101at2"/>
<evidence type="ECO:0000256" key="1">
    <source>
        <dbReference type="ARBA" id="ARBA00010552"/>
    </source>
</evidence>
<dbReference type="PANTHER" id="PTHR11803:SF58">
    <property type="entry name" value="PROTEIN HMF1-RELATED"/>
    <property type="match status" value="1"/>
</dbReference>
<keyword evidence="3" id="KW-1185">Reference proteome</keyword>
<proteinExistence type="inferred from homology"/>
<comment type="similarity">
    <text evidence="1">Belongs to the RutC family.</text>
</comment>
<dbReference type="Proteomes" id="UP000192266">
    <property type="component" value="Unassembled WGS sequence"/>
</dbReference>
<dbReference type="PANTHER" id="PTHR11803">
    <property type="entry name" value="2-IMINOBUTANOATE/2-IMINOPROPANOATE DEAMINASE RIDA"/>
    <property type="match status" value="1"/>
</dbReference>
<gene>
    <name evidence="2" type="ORF">SAMN00120144_2169</name>
</gene>
<sequence length="129" mass="13696">MPPTIIYSADAPAPIGPYSQAIQAGNTVYVSGQIALDAHTGQLVGNGDVTAETHQVMRNLQAVLQAAGLTLRDVVKCSIFVKDLGNFGLINDIYGSYFDADYAPARETVEVSRLPKDVQVEISCVAVQA</sequence>
<dbReference type="GO" id="GO:0019239">
    <property type="term" value="F:deaminase activity"/>
    <property type="evidence" value="ECO:0007669"/>
    <property type="project" value="TreeGrafter"/>
</dbReference>
<dbReference type="RefSeq" id="WP_084443449.1">
    <property type="nucleotide sequence ID" value="NZ_FWWW01000036.1"/>
</dbReference>
<dbReference type="FunFam" id="3.30.1330.40:FF:000001">
    <property type="entry name" value="L-PSP family endoribonuclease"/>
    <property type="match status" value="1"/>
</dbReference>
<dbReference type="InterPro" id="IPR006175">
    <property type="entry name" value="YjgF/YER057c/UK114"/>
</dbReference>
<organism evidence="2 3">
    <name type="scientific">Hymenobacter roseosalivarius DSM 11622</name>
    <dbReference type="NCBI Taxonomy" id="645990"/>
    <lineage>
        <taxon>Bacteria</taxon>
        <taxon>Pseudomonadati</taxon>
        <taxon>Bacteroidota</taxon>
        <taxon>Cytophagia</taxon>
        <taxon>Cytophagales</taxon>
        <taxon>Hymenobacteraceae</taxon>
        <taxon>Hymenobacter</taxon>
    </lineage>
</organism>
<name>A0A1W1UMW6_9BACT</name>
<evidence type="ECO:0000313" key="2">
    <source>
        <dbReference type="EMBL" id="SMB82329.1"/>
    </source>
</evidence>
<dbReference type="SUPFAM" id="SSF55298">
    <property type="entry name" value="YjgF-like"/>
    <property type="match status" value="1"/>
</dbReference>